<dbReference type="NCBIfam" id="NF001159">
    <property type="entry name" value="PRK00150.1-3"/>
    <property type="match status" value="1"/>
</dbReference>
<evidence type="ECO:0000256" key="2">
    <source>
        <dbReference type="ARBA" id="ARBA00022723"/>
    </source>
</evidence>
<comment type="cofactor">
    <cofactor evidence="6">
        <name>Fe(2+)</name>
        <dbReference type="ChEBI" id="CHEBI:29033"/>
    </cofactor>
    <text evidence="6">Binds 1 Fe(2+) ion.</text>
</comment>
<dbReference type="RefSeq" id="WP_210682576.1">
    <property type="nucleotide sequence ID" value="NZ_JAGMWN010000006.1"/>
</dbReference>
<comment type="similarity">
    <text evidence="1 6">Belongs to the polypeptide deformylase family.</text>
</comment>
<sequence length="175" mass="19536">MAILPILVAPHPVLKRKADPVETVTDEDRKLLDDMLETMYDAPGIGLAAPQVGVSKRMLVMDIARADETPRPMKIVNPEILAASDDLATYEEGCLSFPEQYAEVRRPARITLRYLDETGAAHEIEADGLLATCVQHEIDHLDGITFVDHISQLKRTMILRKLQKLKKQGRLQAAE</sequence>
<keyword evidence="3 6" id="KW-0378">Hydrolase</keyword>
<keyword evidence="8" id="KW-1185">Reference proteome</keyword>
<dbReference type="EMBL" id="JAGMWN010000006">
    <property type="protein sequence ID" value="MBP5857987.1"/>
    <property type="molecule type" value="Genomic_DNA"/>
</dbReference>
<dbReference type="HAMAP" id="MF_00163">
    <property type="entry name" value="Pep_deformylase"/>
    <property type="match status" value="1"/>
</dbReference>
<dbReference type="FunFam" id="3.90.45.10:FF:000005">
    <property type="entry name" value="Peptide deformylase"/>
    <property type="match status" value="1"/>
</dbReference>
<dbReference type="PRINTS" id="PR01576">
    <property type="entry name" value="PDEFORMYLASE"/>
</dbReference>
<evidence type="ECO:0000256" key="1">
    <source>
        <dbReference type="ARBA" id="ARBA00010759"/>
    </source>
</evidence>
<dbReference type="AlphaFoldDB" id="A0A8J7S097"/>
<dbReference type="PANTHER" id="PTHR10458:SF22">
    <property type="entry name" value="PEPTIDE DEFORMYLASE"/>
    <property type="match status" value="1"/>
</dbReference>
<protein>
    <recommendedName>
        <fullName evidence="6">Peptide deformylase</fullName>
        <shortName evidence="6">PDF</shortName>
        <ecNumber evidence="6">3.5.1.88</ecNumber>
    </recommendedName>
    <alternativeName>
        <fullName evidence="6">Polypeptide deformylase</fullName>
    </alternativeName>
</protein>
<proteinExistence type="inferred from homology"/>
<dbReference type="Proteomes" id="UP000672602">
    <property type="component" value="Unassembled WGS sequence"/>
</dbReference>
<keyword evidence="4 6" id="KW-0648">Protein biosynthesis</keyword>
<dbReference type="InterPro" id="IPR023635">
    <property type="entry name" value="Peptide_deformylase"/>
</dbReference>
<accession>A0A8J7S097</accession>
<dbReference type="NCBIfam" id="TIGR00079">
    <property type="entry name" value="pept_deformyl"/>
    <property type="match status" value="1"/>
</dbReference>
<keyword evidence="2 6" id="KW-0479">Metal-binding</keyword>
<evidence type="ECO:0000256" key="4">
    <source>
        <dbReference type="ARBA" id="ARBA00022917"/>
    </source>
</evidence>
<evidence type="ECO:0000256" key="5">
    <source>
        <dbReference type="ARBA" id="ARBA00023004"/>
    </source>
</evidence>
<dbReference type="GO" id="GO:0006412">
    <property type="term" value="P:translation"/>
    <property type="evidence" value="ECO:0007669"/>
    <property type="project" value="UniProtKB-UniRule"/>
</dbReference>
<feature type="binding site" evidence="6">
    <location>
        <position position="136"/>
    </location>
    <ligand>
        <name>Fe cation</name>
        <dbReference type="ChEBI" id="CHEBI:24875"/>
    </ligand>
</feature>
<dbReference type="PANTHER" id="PTHR10458">
    <property type="entry name" value="PEPTIDE DEFORMYLASE"/>
    <property type="match status" value="1"/>
</dbReference>
<comment type="catalytic activity">
    <reaction evidence="6">
        <text>N-terminal N-formyl-L-methionyl-[peptide] + H2O = N-terminal L-methionyl-[peptide] + formate</text>
        <dbReference type="Rhea" id="RHEA:24420"/>
        <dbReference type="Rhea" id="RHEA-COMP:10639"/>
        <dbReference type="Rhea" id="RHEA-COMP:10640"/>
        <dbReference type="ChEBI" id="CHEBI:15377"/>
        <dbReference type="ChEBI" id="CHEBI:15740"/>
        <dbReference type="ChEBI" id="CHEBI:49298"/>
        <dbReference type="ChEBI" id="CHEBI:64731"/>
        <dbReference type="EC" id="3.5.1.88"/>
    </reaction>
</comment>
<dbReference type="SUPFAM" id="SSF56420">
    <property type="entry name" value="Peptide deformylase"/>
    <property type="match status" value="1"/>
</dbReference>
<dbReference type="CDD" id="cd00487">
    <property type="entry name" value="Pep_deformylase"/>
    <property type="match status" value="1"/>
</dbReference>
<evidence type="ECO:0000313" key="8">
    <source>
        <dbReference type="Proteomes" id="UP000672602"/>
    </source>
</evidence>
<dbReference type="Gene3D" id="3.90.45.10">
    <property type="entry name" value="Peptide deformylase"/>
    <property type="match status" value="1"/>
</dbReference>
<keyword evidence="5 6" id="KW-0408">Iron</keyword>
<evidence type="ECO:0000256" key="6">
    <source>
        <dbReference type="HAMAP-Rule" id="MF_00163"/>
    </source>
</evidence>
<dbReference type="EC" id="3.5.1.88" evidence="6"/>
<dbReference type="GO" id="GO:0046872">
    <property type="term" value="F:metal ion binding"/>
    <property type="evidence" value="ECO:0007669"/>
    <property type="project" value="UniProtKB-KW"/>
</dbReference>
<evidence type="ECO:0000313" key="7">
    <source>
        <dbReference type="EMBL" id="MBP5857987.1"/>
    </source>
</evidence>
<dbReference type="InterPro" id="IPR036821">
    <property type="entry name" value="Peptide_deformylase_sf"/>
</dbReference>
<feature type="binding site" evidence="6">
    <location>
        <position position="94"/>
    </location>
    <ligand>
        <name>Fe cation</name>
        <dbReference type="ChEBI" id="CHEBI:24875"/>
    </ligand>
</feature>
<reference evidence="7" key="1">
    <citation type="submission" date="2021-04" db="EMBL/GenBank/DDBJ databases">
        <authorList>
            <person name="Zhang D.-C."/>
        </authorList>
    </citation>
    <scope>NUCLEOTIDE SEQUENCE</scope>
    <source>
        <strain evidence="7">CGMCC 1.15697</strain>
    </source>
</reference>
<gene>
    <name evidence="6" type="primary">def</name>
    <name evidence="7" type="ORF">KAJ83_13295</name>
</gene>
<name>A0A8J7S097_9PROT</name>
<comment type="caution">
    <text evidence="7">The sequence shown here is derived from an EMBL/GenBank/DDBJ whole genome shotgun (WGS) entry which is preliminary data.</text>
</comment>
<dbReference type="GO" id="GO:0042586">
    <property type="term" value="F:peptide deformylase activity"/>
    <property type="evidence" value="ECO:0007669"/>
    <property type="project" value="UniProtKB-UniRule"/>
</dbReference>
<dbReference type="Pfam" id="PF01327">
    <property type="entry name" value="Pep_deformylase"/>
    <property type="match status" value="1"/>
</dbReference>
<dbReference type="PIRSF" id="PIRSF004749">
    <property type="entry name" value="Pep_def"/>
    <property type="match status" value="1"/>
</dbReference>
<feature type="active site" evidence="6">
    <location>
        <position position="137"/>
    </location>
</feature>
<evidence type="ECO:0000256" key="3">
    <source>
        <dbReference type="ARBA" id="ARBA00022801"/>
    </source>
</evidence>
<comment type="function">
    <text evidence="6">Removes the formyl group from the N-terminal Met of newly synthesized proteins. Requires at least a dipeptide for an efficient rate of reaction. N-terminal L-methionine is a prerequisite for activity but the enzyme has broad specificity at other positions.</text>
</comment>
<organism evidence="7 8">
    <name type="scientific">Marivibrio halodurans</name>
    <dbReference type="NCBI Taxonomy" id="2039722"/>
    <lineage>
        <taxon>Bacteria</taxon>
        <taxon>Pseudomonadati</taxon>
        <taxon>Pseudomonadota</taxon>
        <taxon>Alphaproteobacteria</taxon>
        <taxon>Rhodospirillales</taxon>
        <taxon>Rhodospirillaceae</taxon>
        <taxon>Marivibrio</taxon>
    </lineage>
</organism>
<feature type="binding site" evidence="6">
    <location>
        <position position="140"/>
    </location>
    <ligand>
        <name>Fe cation</name>
        <dbReference type="ChEBI" id="CHEBI:24875"/>
    </ligand>
</feature>